<evidence type="ECO:0000313" key="3">
    <source>
        <dbReference type="Proteomes" id="UP000533639"/>
    </source>
</evidence>
<sequence length="292" mass="33162">MEKYYKPSGKFSSIFILYFLLATIIAFPILGLIYAYCIWYIPFVYINLFITMGFGFLVGFVIAHFVIKKGKVRNPLLGCIIGLAGALLALYFHWAIWIDLVINAGESYGSSRVGITVSNIDFLQVFSLIFRPDLVFEYIGQVNEYGTWGIRGATVSGTFLWIIWIIEFIIVIAISGFLPYLEAKKPFSESTNSWYEEVILPAFSYIENKQQVIASIAQSNHADFDFLSKDINSETDDHSIFTLYKSKSGKNYLSIDNKTSKTDDKGNISFDNDQIVEYIAINSEFSKILLNK</sequence>
<keyword evidence="1" id="KW-0812">Transmembrane</keyword>
<dbReference type="Proteomes" id="UP000533639">
    <property type="component" value="Unassembled WGS sequence"/>
</dbReference>
<reference evidence="2 3" key="1">
    <citation type="submission" date="2020-06" db="EMBL/GenBank/DDBJ databases">
        <authorList>
            <person name="Criscuolo A."/>
        </authorList>
    </citation>
    <scope>NUCLEOTIDE SEQUENCE [LARGE SCALE GENOMIC DNA]</scope>
    <source>
        <strain evidence="2">PXU-55</strain>
    </source>
</reference>
<protein>
    <submittedName>
        <fullName evidence="2">Uncharacterized protein</fullName>
    </submittedName>
</protein>
<keyword evidence="1" id="KW-1133">Transmembrane helix</keyword>
<organism evidence="2 3">
    <name type="scientific">Flavobacterium panici</name>
    <dbReference type="NCBI Taxonomy" id="2654843"/>
    <lineage>
        <taxon>Bacteria</taxon>
        <taxon>Pseudomonadati</taxon>
        <taxon>Bacteroidota</taxon>
        <taxon>Flavobacteriia</taxon>
        <taxon>Flavobacteriales</taxon>
        <taxon>Flavobacteriaceae</taxon>
        <taxon>Flavobacterium</taxon>
    </lineage>
</organism>
<feature type="transmembrane region" description="Helical" evidence="1">
    <location>
        <begin position="159"/>
        <end position="181"/>
    </location>
</feature>
<evidence type="ECO:0000313" key="2">
    <source>
        <dbReference type="EMBL" id="CAC9976938.1"/>
    </source>
</evidence>
<comment type="caution">
    <text evidence="2">The sequence shown here is derived from an EMBL/GenBank/DDBJ whole genome shotgun (WGS) entry which is preliminary data.</text>
</comment>
<dbReference type="RefSeq" id="WP_123924589.1">
    <property type="nucleotide sequence ID" value="NZ_CAIJDE010000067.1"/>
</dbReference>
<dbReference type="AlphaFoldDB" id="A0A9N8P4E1"/>
<proteinExistence type="predicted"/>
<evidence type="ECO:0000256" key="1">
    <source>
        <dbReference type="SAM" id="Phobius"/>
    </source>
</evidence>
<keyword evidence="3" id="KW-1185">Reference proteome</keyword>
<keyword evidence="1" id="KW-0472">Membrane</keyword>
<name>A0A9N8P4E1_9FLAO</name>
<accession>A0A9N8P4E1</accession>
<feature type="transmembrane region" description="Helical" evidence="1">
    <location>
        <begin position="12"/>
        <end position="36"/>
    </location>
</feature>
<feature type="transmembrane region" description="Helical" evidence="1">
    <location>
        <begin position="76"/>
        <end position="97"/>
    </location>
</feature>
<dbReference type="EMBL" id="CAIJDE010000067">
    <property type="protein sequence ID" value="CAC9976938.1"/>
    <property type="molecule type" value="Genomic_DNA"/>
</dbReference>
<gene>
    <name evidence="2" type="ORF">FLAPXU55_04669</name>
</gene>
<feature type="transmembrane region" description="Helical" evidence="1">
    <location>
        <begin position="42"/>
        <end position="67"/>
    </location>
</feature>